<feature type="compositionally biased region" description="Basic and acidic residues" evidence="1">
    <location>
        <begin position="61"/>
        <end position="80"/>
    </location>
</feature>
<evidence type="ECO:0000313" key="2">
    <source>
        <dbReference type="EMBL" id="KAK4288393.1"/>
    </source>
</evidence>
<keyword evidence="3" id="KW-1185">Reference proteome</keyword>
<organism evidence="2 3">
    <name type="scientific">Petrolisthes manimaculis</name>
    <dbReference type="NCBI Taxonomy" id="1843537"/>
    <lineage>
        <taxon>Eukaryota</taxon>
        <taxon>Metazoa</taxon>
        <taxon>Ecdysozoa</taxon>
        <taxon>Arthropoda</taxon>
        <taxon>Crustacea</taxon>
        <taxon>Multicrustacea</taxon>
        <taxon>Malacostraca</taxon>
        <taxon>Eumalacostraca</taxon>
        <taxon>Eucarida</taxon>
        <taxon>Decapoda</taxon>
        <taxon>Pleocyemata</taxon>
        <taxon>Anomura</taxon>
        <taxon>Galatheoidea</taxon>
        <taxon>Porcellanidae</taxon>
        <taxon>Petrolisthes</taxon>
    </lineage>
</organism>
<name>A0AAE1TK50_9EUCA</name>
<dbReference type="AlphaFoldDB" id="A0AAE1TK50"/>
<feature type="region of interest" description="Disordered" evidence="1">
    <location>
        <begin position="1"/>
        <end position="80"/>
    </location>
</feature>
<dbReference type="Proteomes" id="UP001292094">
    <property type="component" value="Unassembled WGS sequence"/>
</dbReference>
<sequence length="80" mass="8664">MALPYNMDLPYNTVYNTSRLGESTPSENRARARSCVSQRGHGSGHMSLPDDGPSAASPHQDTVEERRASGMEKERDGEGG</sequence>
<feature type="compositionally biased region" description="Polar residues" evidence="1">
    <location>
        <begin position="13"/>
        <end position="27"/>
    </location>
</feature>
<dbReference type="EMBL" id="JAWZYT010006324">
    <property type="protein sequence ID" value="KAK4288393.1"/>
    <property type="molecule type" value="Genomic_DNA"/>
</dbReference>
<proteinExistence type="predicted"/>
<reference evidence="2" key="1">
    <citation type="submission" date="2023-11" db="EMBL/GenBank/DDBJ databases">
        <title>Genome assemblies of two species of porcelain crab, Petrolisthes cinctipes and Petrolisthes manimaculis (Anomura: Porcellanidae).</title>
        <authorList>
            <person name="Angst P."/>
        </authorList>
    </citation>
    <scope>NUCLEOTIDE SEQUENCE</scope>
    <source>
        <strain evidence="2">PB745_02</strain>
        <tissue evidence="2">Gill</tissue>
    </source>
</reference>
<comment type="caution">
    <text evidence="2">The sequence shown here is derived from an EMBL/GenBank/DDBJ whole genome shotgun (WGS) entry which is preliminary data.</text>
</comment>
<accession>A0AAE1TK50</accession>
<evidence type="ECO:0000313" key="3">
    <source>
        <dbReference type="Proteomes" id="UP001292094"/>
    </source>
</evidence>
<gene>
    <name evidence="2" type="ORF">Pmani_038586</name>
</gene>
<evidence type="ECO:0000256" key="1">
    <source>
        <dbReference type="SAM" id="MobiDB-lite"/>
    </source>
</evidence>
<protein>
    <submittedName>
        <fullName evidence="2">Uncharacterized protein</fullName>
    </submittedName>
</protein>